<feature type="compositionally biased region" description="Basic residues" evidence="1">
    <location>
        <begin position="159"/>
        <end position="172"/>
    </location>
</feature>
<feature type="compositionally biased region" description="Pro residues" evidence="1">
    <location>
        <begin position="237"/>
        <end position="251"/>
    </location>
</feature>
<keyword evidence="3" id="KW-1185">Reference proteome</keyword>
<dbReference type="EMBL" id="BRYB01000635">
    <property type="protein sequence ID" value="GMI34388.1"/>
    <property type="molecule type" value="Genomic_DNA"/>
</dbReference>
<evidence type="ECO:0000256" key="1">
    <source>
        <dbReference type="SAM" id="MobiDB-lite"/>
    </source>
</evidence>
<evidence type="ECO:0000313" key="3">
    <source>
        <dbReference type="Proteomes" id="UP001165060"/>
    </source>
</evidence>
<feature type="region of interest" description="Disordered" evidence="1">
    <location>
        <begin position="43"/>
        <end position="63"/>
    </location>
</feature>
<feature type="compositionally biased region" description="Low complexity" evidence="1">
    <location>
        <begin position="144"/>
        <end position="155"/>
    </location>
</feature>
<proteinExistence type="predicted"/>
<sequence length="299" mass="30649">MLQGERGAALAWDSLTAAQRASVKADLERAVAEKKNAGANLPQQVADRGGVPRRSPATGATTPSRRVSIITVGTVTVSSGSGKKRYHSRCTGPGVASGMLEANMAGLGVDALAAAQRASLKVDLGWVVAEKKRVGYWGKVVAFAPGSDPGSSSSDVVRRRPRRPAARKKAGHARTSATPSPRVLASDSDPFSSSSSDPSAKPSKRVLASSSSSDASSGTATPPRAARKSKKKKKRATPPPPPPPPPLPPAPSLAAQLLSNQATMLRLLESGTISEVSFRSSAALASSAVEHARRGSGGV</sequence>
<evidence type="ECO:0000313" key="2">
    <source>
        <dbReference type="EMBL" id="GMI34388.1"/>
    </source>
</evidence>
<name>A0ABQ6MX52_9STRA</name>
<comment type="caution">
    <text evidence="2">The sequence shown here is derived from an EMBL/GenBank/DDBJ whole genome shotgun (WGS) entry which is preliminary data.</text>
</comment>
<dbReference type="Proteomes" id="UP001165060">
    <property type="component" value="Unassembled WGS sequence"/>
</dbReference>
<gene>
    <name evidence="2" type="ORF">TeGR_g6809</name>
</gene>
<feature type="region of interest" description="Disordered" evidence="1">
    <location>
        <begin position="142"/>
        <end position="253"/>
    </location>
</feature>
<feature type="compositionally biased region" description="Basic residues" evidence="1">
    <location>
        <begin position="225"/>
        <end position="236"/>
    </location>
</feature>
<accession>A0ABQ6MX52</accession>
<feature type="compositionally biased region" description="Low complexity" evidence="1">
    <location>
        <begin position="185"/>
        <end position="201"/>
    </location>
</feature>
<protein>
    <submittedName>
        <fullName evidence="2">Uncharacterized protein</fullName>
    </submittedName>
</protein>
<feature type="compositionally biased region" description="Low complexity" evidence="1">
    <location>
        <begin position="208"/>
        <end position="224"/>
    </location>
</feature>
<organism evidence="2 3">
    <name type="scientific">Tetraparma gracilis</name>
    <dbReference type="NCBI Taxonomy" id="2962635"/>
    <lineage>
        <taxon>Eukaryota</taxon>
        <taxon>Sar</taxon>
        <taxon>Stramenopiles</taxon>
        <taxon>Ochrophyta</taxon>
        <taxon>Bolidophyceae</taxon>
        <taxon>Parmales</taxon>
        <taxon>Triparmaceae</taxon>
        <taxon>Tetraparma</taxon>
    </lineage>
</organism>
<reference evidence="2 3" key="1">
    <citation type="journal article" date="2023" name="Commun. Biol.">
        <title>Genome analysis of Parmales, the sister group of diatoms, reveals the evolutionary specialization of diatoms from phago-mixotrophs to photoautotrophs.</title>
        <authorList>
            <person name="Ban H."/>
            <person name="Sato S."/>
            <person name="Yoshikawa S."/>
            <person name="Yamada K."/>
            <person name="Nakamura Y."/>
            <person name="Ichinomiya M."/>
            <person name="Sato N."/>
            <person name="Blanc-Mathieu R."/>
            <person name="Endo H."/>
            <person name="Kuwata A."/>
            <person name="Ogata H."/>
        </authorList>
    </citation>
    <scope>NUCLEOTIDE SEQUENCE [LARGE SCALE GENOMIC DNA]</scope>
</reference>